<keyword evidence="4 5" id="KW-0472">Membrane</keyword>
<protein>
    <submittedName>
        <fullName evidence="6">Uncharacterized protein</fullName>
    </submittedName>
</protein>
<dbReference type="InParanoid" id="B3MJE7"/>
<dbReference type="FunCoup" id="B3MJE7">
    <property type="interactions" value="1"/>
</dbReference>
<sequence>MACCGGGDADEDTGRVNPFEDRFTRRQFIRKVLTLVTILLVITTIVTTPFVFLKGPRQWARRFWWISFIGMGVITVIHFIMCCCRNCFTSSPCKWILFVLYVLAHSIVVAIMAARYAPRIILMAFGVCAILVLALTLFAAFAPCDFTSCWVFLFILGLAMMIIGIVAIFFYSRILHLIFASIGILLYSLYLVVDIQMIVGGKNRRHQFDEDEYVLAALSIYHDIIFLFIYILQIIGLIDDC</sequence>
<feature type="transmembrane region" description="Helical" evidence="5">
    <location>
        <begin position="149"/>
        <end position="171"/>
    </location>
</feature>
<dbReference type="OrthoDB" id="7933078at2759"/>
<gene>
    <name evidence="6" type="primary">Dana\GF15315</name>
    <name evidence="6" type="synonym">dana_GLEANR_16082</name>
    <name evidence="6" type="ORF">GF15315</name>
</gene>
<feature type="transmembrane region" description="Helical" evidence="5">
    <location>
        <begin position="64"/>
        <end position="83"/>
    </location>
</feature>
<dbReference type="Pfam" id="PF01027">
    <property type="entry name" value="Bax1-I"/>
    <property type="match status" value="1"/>
</dbReference>
<feature type="transmembrane region" description="Helical" evidence="5">
    <location>
        <begin position="213"/>
        <end position="238"/>
    </location>
</feature>
<reference evidence="6 7" key="1">
    <citation type="journal article" date="2007" name="Nature">
        <title>Evolution of genes and genomes on the Drosophila phylogeny.</title>
        <authorList>
            <consortium name="Drosophila 12 Genomes Consortium"/>
            <person name="Clark A.G."/>
            <person name="Eisen M.B."/>
            <person name="Smith D.R."/>
            <person name="Bergman C.M."/>
            <person name="Oliver B."/>
            <person name="Markow T.A."/>
            <person name="Kaufman T.C."/>
            <person name="Kellis M."/>
            <person name="Gelbart W."/>
            <person name="Iyer V.N."/>
            <person name="Pollard D.A."/>
            <person name="Sackton T.B."/>
            <person name="Larracuente A.M."/>
            <person name="Singh N.D."/>
            <person name="Abad J.P."/>
            <person name="Abt D.N."/>
            <person name="Adryan B."/>
            <person name="Aguade M."/>
            <person name="Akashi H."/>
            <person name="Anderson W.W."/>
            <person name="Aquadro C.F."/>
            <person name="Ardell D.H."/>
            <person name="Arguello R."/>
            <person name="Artieri C.G."/>
            <person name="Barbash D.A."/>
            <person name="Barker D."/>
            <person name="Barsanti P."/>
            <person name="Batterham P."/>
            <person name="Batzoglou S."/>
            <person name="Begun D."/>
            <person name="Bhutkar A."/>
            <person name="Blanco E."/>
            <person name="Bosak S.A."/>
            <person name="Bradley R.K."/>
            <person name="Brand A.D."/>
            <person name="Brent M.R."/>
            <person name="Brooks A.N."/>
            <person name="Brown R.H."/>
            <person name="Butlin R.K."/>
            <person name="Caggese C."/>
            <person name="Calvi B.R."/>
            <person name="Bernardo de Carvalho A."/>
            <person name="Caspi A."/>
            <person name="Castrezana S."/>
            <person name="Celniker S.E."/>
            <person name="Chang J.L."/>
            <person name="Chapple C."/>
            <person name="Chatterji S."/>
            <person name="Chinwalla A."/>
            <person name="Civetta A."/>
            <person name="Clifton S.W."/>
            <person name="Comeron J.M."/>
            <person name="Costello J.C."/>
            <person name="Coyne J.A."/>
            <person name="Daub J."/>
            <person name="David R.G."/>
            <person name="Delcher A.L."/>
            <person name="Delehaunty K."/>
            <person name="Do C.B."/>
            <person name="Ebling H."/>
            <person name="Edwards K."/>
            <person name="Eickbush T."/>
            <person name="Evans J.D."/>
            <person name="Filipski A."/>
            <person name="Findeiss S."/>
            <person name="Freyhult E."/>
            <person name="Fulton L."/>
            <person name="Fulton R."/>
            <person name="Garcia A.C."/>
            <person name="Gardiner A."/>
            <person name="Garfield D.A."/>
            <person name="Garvin B.E."/>
            <person name="Gibson G."/>
            <person name="Gilbert D."/>
            <person name="Gnerre S."/>
            <person name="Godfrey J."/>
            <person name="Good R."/>
            <person name="Gotea V."/>
            <person name="Gravely B."/>
            <person name="Greenberg A.J."/>
            <person name="Griffiths-Jones S."/>
            <person name="Gross S."/>
            <person name="Guigo R."/>
            <person name="Gustafson E.A."/>
            <person name="Haerty W."/>
            <person name="Hahn M.W."/>
            <person name="Halligan D.L."/>
            <person name="Halpern A.L."/>
            <person name="Halter G.M."/>
            <person name="Han M.V."/>
            <person name="Heger A."/>
            <person name="Hillier L."/>
            <person name="Hinrichs A.S."/>
            <person name="Holmes I."/>
            <person name="Hoskins R.A."/>
            <person name="Hubisz M.J."/>
            <person name="Hultmark D."/>
            <person name="Huntley M.A."/>
            <person name="Jaffe D.B."/>
            <person name="Jagadeeshan S."/>
            <person name="Jeck W.R."/>
            <person name="Johnson J."/>
            <person name="Jones C.D."/>
            <person name="Jordan W.C."/>
            <person name="Karpen G.H."/>
            <person name="Kataoka E."/>
            <person name="Keightley P.D."/>
            <person name="Kheradpour P."/>
            <person name="Kirkness E.F."/>
            <person name="Koerich L.B."/>
            <person name="Kristiansen K."/>
            <person name="Kudrna D."/>
            <person name="Kulathinal R.J."/>
            <person name="Kumar S."/>
            <person name="Kwok R."/>
            <person name="Lander E."/>
            <person name="Langley C.H."/>
            <person name="Lapoint R."/>
            <person name="Lazzaro B.P."/>
            <person name="Lee S.J."/>
            <person name="Levesque L."/>
            <person name="Li R."/>
            <person name="Lin C.F."/>
            <person name="Lin M.F."/>
            <person name="Lindblad-Toh K."/>
            <person name="Llopart A."/>
            <person name="Long M."/>
            <person name="Low L."/>
            <person name="Lozovsky E."/>
            <person name="Lu J."/>
            <person name="Luo M."/>
            <person name="Machado C.A."/>
            <person name="Makalowski W."/>
            <person name="Marzo M."/>
            <person name="Matsuda M."/>
            <person name="Matzkin L."/>
            <person name="McAllister B."/>
            <person name="McBride C.S."/>
            <person name="McKernan B."/>
            <person name="McKernan K."/>
            <person name="Mendez-Lago M."/>
            <person name="Minx P."/>
            <person name="Mollenhauer M.U."/>
            <person name="Montooth K."/>
            <person name="Mount S.M."/>
            <person name="Mu X."/>
            <person name="Myers E."/>
            <person name="Negre B."/>
            <person name="Newfeld S."/>
            <person name="Nielsen R."/>
            <person name="Noor M.A."/>
            <person name="O'Grady P."/>
            <person name="Pachter L."/>
            <person name="Papaceit M."/>
            <person name="Parisi M.J."/>
            <person name="Parisi M."/>
            <person name="Parts L."/>
            <person name="Pedersen J.S."/>
            <person name="Pesole G."/>
            <person name="Phillippy A.M."/>
            <person name="Ponting C.P."/>
            <person name="Pop M."/>
            <person name="Porcelli D."/>
            <person name="Powell J.R."/>
            <person name="Prohaska S."/>
            <person name="Pruitt K."/>
            <person name="Puig M."/>
            <person name="Quesneville H."/>
            <person name="Ram K.R."/>
            <person name="Rand D."/>
            <person name="Rasmussen M.D."/>
            <person name="Reed L.K."/>
            <person name="Reenan R."/>
            <person name="Reily A."/>
            <person name="Remington K.A."/>
            <person name="Rieger T.T."/>
            <person name="Ritchie M.G."/>
            <person name="Robin C."/>
            <person name="Rogers Y.H."/>
            <person name="Rohde C."/>
            <person name="Rozas J."/>
            <person name="Rubenfield M.J."/>
            <person name="Ruiz A."/>
            <person name="Russo S."/>
            <person name="Salzberg S.L."/>
            <person name="Sanchez-Gracia A."/>
            <person name="Saranga D.J."/>
            <person name="Sato H."/>
            <person name="Schaeffer S.W."/>
            <person name="Schatz M.C."/>
            <person name="Schlenke T."/>
            <person name="Schwartz R."/>
            <person name="Segarra C."/>
            <person name="Singh R.S."/>
            <person name="Sirot L."/>
            <person name="Sirota M."/>
            <person name="Sisneros N.B."/>
            <person name="Smith C.D."/>
            <person name="Smith T.F."/>
            <person name="Spieth J."/>
            <person name="Stage D.E."/>
            <person name="Stark A."/>
            <person name="Stephan W."/>
            <person name="Strausberg R.L."/>
            <person name="Strempel S."/>
            <person name="Sturgill D."/>
            <person name="Sutton G."/>
            <person name="Sutton G.G."/>
            <person name="Tao W."/>
            <person name="Teichmann S."/>
            <person name="Tobari Y.N."/>
            <person name="Tomimura Y."/>
            <person name="Tsolas J.M."/>
            <person name="Valente V.L."/>
            <person name="Venter E."/>
            <person name="Venter J.C."/>
            <person name="Vicario S."/>
            <person name="Vieira F.G."/>
            <person name="Vilella A.J."/>
            <person name="Villasante A."/>
            <person name="Walenz B."/>
            <person name="Wang J."/>
            <person name="Wasserman M."/>
            <person name="Watts T."/>
            <person name="Wilson D."/>
            <person name="Wilson R.K."/>
            <person name="Wing R.A."/>
            <person name="Wolfner M.F."/>
            <person name="Wong A."/>
            <person name="Wong G.K."/>
            <person name="Wu C.I."/>
            <person name="Wu G."/>
            <person name="Yamamoto D."/>
            <person name="Yang H.P."/>
            <person name="Yang S.P."/>
            <person name="Yorke J.A."/>
            <person name="Yoshida K."/>
            <person name="Zdobnov E."/>
            <person name="Zhang P."/>
            <person name="Zhang Y."/>
            <person name="Zimin A.V."/>
            <person name="Baldwin J."/>
            <person name="Abdouelleil A."/>
            <person name="Abdulkadir J."/>
            <person name="Abebe A."/>
            <person name="Abera B."/>
            <person name="Abreu J."/>
            <person name="Acer S.C."/>
            <person name="Aftuck L."/>
            <person name="Alexander A."/>
            <person name="An P."/>
            <person name="Anderson E."/>
            <person name="Anderson S."/>
            <person name="Arachi H."/>
            <person name="Azer M."/>
            <person name="Bachantsang P."/>
            <person name="Barry A."/>
            <person name="Bayul T."/>
            <person name="Berlin A."/>
            <person name="Bessette D."/>
            <person name="Bloom T."/>
            <person name="Blye J."/>
            <person name="Boguslavskiy L."/>
            <person name="Bonnet C."/>
            <person name="Boukhgalter B."/>
            <person name="Bourzgui I."/>
            <person name="Brown A."/>
            <person name="Cahill P."/>
            <person name="Channer S."/>
            <person name="Cheshatsang Y."/>
            <person name="Chuda L."/>
            <person name="Citroen M."/>
            <person name="Collymore A."/>
            <person name="Cooke P."/>
            <person name="Costello M."/>
            <person name="D'Aco K."/>
            <person name="Daza R."/>
            <person name="De Haan G."/>
            <person name="DeGray S."/>
            <person name="DeMaso C."/>
            <person name="Dhargay N."/>
            <person name="Dooley K."/>
            <person name="Dooley E."/>
            <person name="Doricent M."/>
            <person name="Dorje P."/>
            <person name="Dorjee K."/>
            <person name="Dupes A."/>
            <person name="Elong R."/>
            <person name="Falk J."/>
            <person name="Farina A."/>
            <person name="Faro S."/>
            <person name="Ferguson D."/>
            <person name="Fisher S."/>
            <person name="Foley C.D."/>
            <person name="Franke A."/>
            <person name="Friedrich D."/>
            <person name="Gadbois L."/>
            <person name="Gearin G."/>
            <person name="Gearin C.R."/>
            <person name="Giannoukos G."/>
            <person name="Goode T."/>
            <person name="Graham J."/>
            <person name="Grandbois E."/>
            <person name="Grewal S."/>
            <person name="Gyaltsen K."/>
            <person name="Hafez N."/>
            <person name="Hagos B."/>
            <person name="Hall J."/>
            <person name="Henson C."/>
            <person name="Hollinger A."/>
            <person name="Honan T."/>
            <person name="Huard M.D."/>
            <person name="Hughes L."/>
            <person name="Hurhula B."/>
            <person name="Husby M.E."/>
            <person name="Kamat A."/>
            <person name="Kanga B."/>
            <person name="Kashin S."/>
            <person name="Khazanovich D."/>
            <person name="Kisner P."/>
            <person name="Lance K."/>
            <person name="Lara M."/>
            <person name="Lee W."/>
            <person name="Lennon N."/>
            <person name="Letendre F."/>
            <person name="LeVine R."/>
            <person name="Lipovsky A."/>
            <person name="Liu X."/>
            <person name="Liu J."/>
            <person name="Liu S."/>
            <person name="Lokyitsang T."/>
            <person name="Lokyitsang Y."/>
            <person name="Lubonja R."/>
            <person name="Lui A."/>
            <person name="MacDonald P."/>
            <person name="Magnisalis V."/>
            <person name="Maru K."/>
            <person name="Matthews C."/>
            <person name="McCusker W."/>
            <person name="McDonough S."/>
            <person name="Mehta T."/>
            <person name="Meldrim J."/>
            <person name="Meneus L."/>
            <person name="Mihai O."/>
            <person name="Mihalev A."/>
            <person name="Mihova T."/>
            <person name="Mittelman R."/>
            <person name="Mlenga V."/>
            <person name="Montmayeur A."/>
            <person name="Mulrain L."/>
            <person name="Navidi A."/>
            <person name="Naylor J."/>
            <person name="Negash T."/>
            <person name="Nguyen T."/>
            <person name="Nguyen N."/>
            <person name="Nicol R."/>
            <person name="Norbu C."/>
            <person name="Norbu N."/>
            <person name="Novod N."/>
            <person name="O'Neill B."/>
            <person name="Osman S."/>
            <person name="Markiewicz E."/>
            <person name="Oyono O.L."/>
            <person name="Patti C."/>
            <person name="Phunkhang P."/>
            <person name="Pierre F."/>
            <person name="Priest M."/>
            <person name="Raghuraman S."/>
            <person name="Rege F."/>
            <person name="Reyes R."/>
            <person name="Rise C."/>
            <person name="Rogov P."/>
            <person name="Ross K."/>
            <person name="Ryan E."/>
            <person name="Settipalli S."/>
            <person name="Shea T."/>
            <person name="Sherpa N."/>
            <person name="Shi L."/>
            <person name="Shih D."/>
            <person name="Sparrow T."/>
            <person name="Spaulding J."/>
            <person name="Stalker J."/>
            <person name="Stange-Thomann N."/>
            <person name="Stavropoulos S."/>
            <person name="Stone C."/>
            <person name="Strader C."/>
            <person name="Tesfaye S."/>
            <person name="Thomson T."/>
            <person name="Thoulutsang Y."/>
            <person name="Thoulutsang D."/>
            <person name="Topham K."/>
            <person name="Topping I."/>
            <person name="Tsamla T."/>
            <person name="Vassiliev H."/>
            <person name="Vo A."/>
            <person name="Wangchuk T."/>
            <person name="Wangdi T."/>
            <person name="Weiand M."/>
            <person name="Wilkinson J."/>
            <person name="Wilson A."/>
            <person name="Yadav S."/>
            <person name="Young G."/>
            <person name="Yu Q."/>
            <person name="Zembek L."/>
            <person name="Zhong D."/>
            <person name="Zimmer A."/>
            <person name="Zwirko Z."/>
            <person name="Jaffe D.B."/>
            <person name="Alvarez P."/>
            <person name="Brockman W."/>
            <person name="Butler J."/>
            <person name="Chin C."/>
            <person name="Gnerre S."/>
            <person name="Grabherr M."/>
            <person name="Kleber M."/>
            <person name="Mauceli E."/>
            <person name="MacCallum I."/>
        </authorList>
    </citation>
    <scope>NUCLEOTIDE SEQUENCE [LARGE SCALE GENOMIC DNA]</scope>
    <source>
        <strain evidence="7">Tucson 14024-0371.13</strain>
    </source>
</reference>
<dbReference type="GO" id="GO:0016020">
    <property type="term" value="C:membrane"/>
    <property type="evidence" value="ECO:0007669"/>
    <property type="project" value="UniProtKB-SubCell"/>
</dbReference>
<comment type="subcellular location">
    <subcellularLocation>
        <location evidence="1">Membrane</location>
        <topology evidence="1">Multi-pass membrane protein</topology>
    </subcellularLocation>
</comment>
<dbReference type="PANTHER" id="PTHR23291:SF47">
    <property type="entry name" value="TRANSMEMBRANE BAX INHIBITOR MOTIF CONTAINING 7"/>
    <property type="match status" value="1"/>
</dbReference>
<dbReference type="GeneID" id="6498128"/>
<feature type="transmembrane region" description="Helical" evidence="5">
    <location>
        <begin position="120"/>
        <end position="142"/>
    </location>
</feature>
<dbReference type="InterPro" id="IPR006214">
    <property type="entry name" value="Bax_inhibitor_1-related"/>
</dbReference>
<accession>B3MJE7</accession>
<dbReference type="eggNOG" id="KOG2322">
    <property type="taxonomic scope" value="Eukaryota"/>
</dbReference>
<name>B3MJE7_DROAN</name>
<dbReference type="KEGG" id="dan:6498128"/>
<dbReference type="HOGENOM" id="CLU_058671_3_1_1"/>
<proteinExistence type="inferred from homology"/>
<feature type="transmembrane region" description="Helical" evidence="5">
    <location>
        <begin position="177"/>
        <end position="201"/>
    </location>
</feature>
<keyword evidence="3 5" id="KW-1133">Transmembrane helix</keyword>
<evidence type="ECO:0000256" key="1">
    <source>
        <dbReference type="ARBA" id="ARBA00004141"/>
    </source>
</evidence>
<feature type="transmembrane region" description="Helical" evidence="5">
    <location>
        <begin position="95"/>
        <end position="114"/>
    </location>
</feature>
<dbReference type="Proteomes" id="UP000007801">
    <property type="component" value="Unassembled WGS sequence"/>
</dbReference>
<dbReference type="PANTHER" id="PTHR23291">
    <property type="entry name" value="BAX INHIBITOR-RELATED"/>
    <property type="match status" value="1"/>
</dbReference>
<organism evidence="6 7">
    <name type="scientific">Drosophila ananassae</name>
    <name type="common">Fruit fly</name>
    <dbReference type="NCBI Taxonomy" id="7217"/>
    <lineage>
        <taxon>Eukaryota</taxon>
        <taxon>Metazoa</taxon>
        <taxon>Ecdysozoa</taxon>
        <taxon>Arthropoda</taxon>
        <taxon>Hexapoda</taxon>
        <taxon>Insecta</taxon>
        <taxon>Pterygota</taxon>
        <taxon>Neoptera</taxon>
        <taxon>Endopterygota</taxon>
        <taxon>Diptera</taxon>
        <taxon>Brachycera</taxon>
        <taxon>Muscomorpha</taxon>
        <taxon>Ephydroidea</taxon>
        <taxon>Drosophilidae</taxon>
        <taxon>Drosophila</taxon>
        <taxon>Sophophora</taxon>
    </lineage>
</organism>
<keyword evidence="2 5" id="KW-0812">Transmembrane</keyword>
<dbReference type="EMBL" id="CH902620">
    <property type="protein sequence ID" value="EDV31357.2"/>
    <property type="molecule type" value="Genomic_DNA"/>
</dbReference>
<evidence type="ECO:0000313" key="7">
    <source>
        <dbReference type="Proteomes" id="UP000007801"/>
    </source>
</evidence>
<evidence type="ECO:0000313" key="6">
    <source>
        <dbReference type="EMBL" id="EDV31357.2"/>
    </source>
</evidence>
<dbReference type="AlphaFoldDB" id="B3MJE7"/>
<dbReference type="SMR" id="B3MJE7"/>
<feature type="transmembrane region" description="Helical" evidence="5">
    <location>
        <begin position="32"/>
        <end position="52"/>
    </location>
</feature>
<evidence type="ECO:0000256" key="4">
    <source>
        <dbReference type="ARBA" id="ARBA00023136"/>
    </source>
</evidence>
<keyword evidence="7" id="KW-1185">Reference proteome</keyword>
<evidence type="ECO:0000256" key="3">
    <source>
        <dbReference type="ARBA" id="ARBA00022989"/>
    </source>
</evidence>
<evidence type="ECO:0000256" key="2">
    <source>
        <dbReference type="ARBA" id="ARBA00022692"/>
    </source>
</evidence>
<evidence type="ECO:0000256" key="5">
    <source>
        <dbReference type="RuleBase" id="RU004379"/>
    </source>
</evidence>
<comment type="similarity">
    <text evidence="5">Belongs to the BI1 family.</text>
</comment>